<protein>
    <submittedName>
        <fullName evidence="10">Heme/copper-type cytochrome/quinol oxidase, subunit 3</fullName>
        <ecNumber evidence="10">1.9.3.1</ecNumber>
    </submittedName>
</protein>
<feature type="transmembrane region" description="Helical" evidence="8">
    <location>
        <begin position="25"/>
        <end position="49"/>
    </location>
</feature>
<dbReference type="GO" id="GO:0004129">
    <property type="term" value="F:cytochrome-c oxidase activity"/>
    <property type="evidence" value="ECO:0007669"/>
    <property type="project" value="InterPro"/>
</dbReference>
<dbReference type="PANTHER" id="PTHR11403:SF2">
    <property type="entry name" value="CYTOCHROME BO(3) UBIQUINOL OXIDASE SUBUNIT 3"/>
    <property type="match status" value="1"/>
</dbReference>
<dbReference type="GO" id="GO:0005886">
    <property type="term" value="C:plasma membrane"/>
    <property type="evidence" value="ECO:0007669"/>
    <property type="project" value="UniProtKB-SubCell"/>
</dbReference>
<dbReference type="EC" id="1.9.3.1" evidence="10"/>
<dbReference type="InterPro" id="IPR013833">
    <property type="entry name" value="Cyt_c_oxidase_su3_a-hlx"/>
</dbReference>
<reference evidence="10 11" key="1">
    <citation type="submission" date="2013-05" db="EMBL/GenBank/DDBJ databases">
        <title>Draft genome sequence of Rubidibacter lacunae KORDI 51-2.</title>
        <authorList>
            <person name="Choi D.H."/>
            <person name="Noh J.H."/>
            <person name="Kwon K.-K."/>
            <person name="Lee J.-H."/>
            <person name="Ryu J.-Y."/>
        </authorList>
    </citation>
    <scope>NUCLEOTIDE SEQUENCE [LARGE SCALE GENOMIC DNA]</scope>
    <source>
        <strain evidence="10 11">KORDI 51-2</strain>
    </source>
</reference>
<keyword evidence="10" id="KW-0560">Oxidoreductase</keyword>
<dbReference type="CDD" id="cd00386">
    <property type="entry name" value="Heme_Cu_Oxidase_III_like"/>
    <property type="match status" value="1"/>
</dbReference>
<organism evidence="10 11">
    <name type="scientific">Rubidibacter lacunae KORDI 51-2</name>
    <dbReference type="NCBI Taxonomy" id="582515"/>
    <lineage>
        <taxon>Bacteria</taxon>
        <taxon>Bacillati</taxon>
        <taxon>Cyanobacteriota</taxon>
        <taxon>Cyanophyceae</taxon>
        <taxon>Oscillatoriophycideae</taxon>
        <taxon>Chroococcales</taxon>
        <taxon>Aphanothecaceae</taxon>
        <taxon>Rubidibacter</taxon>
    </lineage>
</organism>
<dbReference type="InParanoid" id="U5DEY9"/>
<evidence type="ECO:0000256" key="1">
    <source>
        <dbReference type="ARBA" id="ARBA00004651"/>
    </source>
</evidence>
<dbReference type="eggNOG" id="COG1845">
    <property type="taxonomic scope" value="Bacteria"/>
</dbReference>
<dbReference type="Proteomes" id="UP000016960">
    <property type="component" value="Unassembled WGS sequence"/>
</dbReference>
<dbReference type="PROSITE" id="PS50253">
    <property type="entry name" value="COX3"/>
    <property type="match status" value="1"/>
</dbReference>
<dbReference type="InterPro" id="IPR000298">
    <property type="entry name" value="Cyt_c_oxidase-like_su3"/>
</dbReference>
<sequence>MSTTNIDATTAIAPSAHHDAEDHRMFGFVVFLLSETVIFLSFFVGYIVFKTSATDWLPPGVEGLEVRSPAIATAILVSSSFVITIAERYLHRENLWGFRSFWLLTMVMGSTFLYAQAMEWLSLPFGFTAGTFGGTFYLLTGFHGLHVLAGIVMQGVMLGRSFIPNNYAGGEHGVASTSLFWHFVDVIWIVLFALIYLWQ</sequence>
<evidence type="ECO:0000256" key="2">
    <source>
        <dbReference type="ARBA" id="ARBA00010581"/>
    </source>
</evidence>
<dbReference type="EMBL" id="ASSJ01000081">
    <property type="protein sequence ID" value="ERN40161.1"/>
    <property type="molecule type" value="Genomic_DNA"/>
</dbReference>
<evidence type="ECO:0000256" key="6">
    <source>
        <dbReference type="ARBA" id="ARBA00023136"/>
    </source>
</evidence>
<evidence type="ECO:0000256" key="4">
    <source>
        <dbReference type="ARBA" id="ARBA00022692"/>
    </source>
</evidence>
<comment type="subcellular location">
    <subcellularLocation>
        <location evidence="1 7">Cell membrane</location>
        <topology evidence="1 7">Multi-pass membrane protein</topology>
    </subcellularLocation>
</comment>
<comment type="similarity">
    <text evidence="2 7">Belongs to the cytochrome c oxidase subunit 3 family.</text>
</comment>
<dbReference type="InterPro" id="IPR035973">
    <property type="entry name" value="Cyt_c_oxidase_su3-like_sf"/>
</dbReference>
<dbReference type="STRING" id="582515.KR51_00034530"/>
<accession>U5DEY9</accession>
<feature type="transmembrane region" description="Helical" evidence="8">
    <location>
        <begin position="136"/>
        <end position="158"/>
    </location>
</feature>
<dbReference type="InterPro" id="IPR024791">
    <property type="entry name" value="Cyt_c/ubiquinol_Oxase_su3"/>
</dbReference>
<comment type="caution">
    <text evidence="10">The sequence shown here is derived from an EMBL/GenBank/DDBJ whole genome shotgun (WGS) entry which is preliminary data.</text>
</comment>
<proteinExistence type="inferred from homology"/>
<evidence type="ECO:0000313" key="10">
    <source>
        <dbReference type="EMBL" id="ERN40161.1"/>
    </source>
</evidence>
<keyword evidence="5 8" id="KW-1133">Transmembrane helix</keyword>
<gene>
    <name evidence="10" type="ORF">KR51_00034530</name>
</gene>
<keyword evidence="11" id="KW-1185">Reference proteome</keyword>
<evidence type="ECO:0000313" key="11">
    <source>
        <dbReference type="Proteomes" id="UP000016960"/>
    </source>
</evidence>
<keyword evidence="6 8" id="KW-0472">Membrane</keyword>
<keyword evidence="4 7" id="KW-0812">Transmembrane</keyword>
<feature type="domain" description="Heme-copper oxidase subunit III family profile" evidence="9">
    <location>
        <begin position="26"/>
        <end position="199"/>
    </location>
</feature>
<name>U5DEY9_9CHRO</name>
<dbReference type="GO" id="GO:0016491">
    <property type="term" value="F:oxidoreductase activity"/>
    <property type="evidence" value="ECO:0007669"/>
    <property type="project" value="UniProtKB-KW"/>
</dbReference>
<dbReference type="Pfam" id="PF00510">
    <property type="entry name" value="COX3"/>
    <property type="match status" value="1"/>
</dbReference>
<evidence type="ECO:0000256" key="3">
    <source>
        <dbReference type="ARBA" id="ARBA00022475"/>
    </source>
</evidence>
<dbReference type="GO" id="GO:0019646">
    <property type="term" value="P:aerobic electron transport chain"/>
    <property type="evidence" value="ECO:0007669"/>
    <property type="project" value="InterPro"/>
</dbReference>
<evidence type="ECO:0000259" key="9">
    <source>
        <dbReference type="PROSITE" id="PS50253"/>
    </source>
</evidence>
<dbReference type="SUPFAM" id="SSF81452">
    <property type="entry name" value="Cytochrome c oxidase subunit III-like"/>
    <property type="match status" value="1"/>
</dbReference>
<feature type="transmembrane region" description="Helical" evidence="8">
    <location>
        <begin position="69"/>
        <end position="86"/>
    </location>
</feature>
<feature type="transmembrane region" description="Helical" evidence="8">
    <location>
        <begin position="98"/>
        <end position="116"/>
    </location>
</feature>
<dbReference type="Gene3D" id="1.20.120.80">
    <property type="entry name" value="Cytochrome c oxidase, subunit III, four-helix bundle"/>
    <property type="match status" value="1"/>
</dbReference>
<dbReference type="FunCoup" id="U5DEY9">
    <property type="interactions" value="163"/>
</dbReference>
<evidence type="ECO:0000256" key="7">
    <source>
        <dbReference type="RuleBase" id="RU003376"/>
    </source>
</evidence>
<feature type="transmembrane region" description="Helical" evidence="8">
    <location>
        <begin position="179"/>
        <end position="198"/>
    </location>
</feature>
<keyword evidence="3" id="KW-1003">Cell membrane</keyword>
<evidence type="ECO:0000256" key="5">
    <source>
        <dbReference type="ARBA" id="ARBA00022989"/>
    </source>
</evidence>
<dbReference type="PANTHER" id="PTHR11403">
    <property type="entry name" value="CYTOCHROME C OXIDASE SUBUNIT III"/>
    <property type="match status" value="1"/>
</dbReference>
<dbReference type="AlphaFoldDB" id="U5DEY9"/>
<evidence type="ECO:0000256" key="8">
    <source>
        <dbReference type="SAM" id="Phobius"/>
    </source>
</evidence>
<dbReference type="PATRIC" id="fig|582515.4.peg.3876"/>